<accession>G1UJU8</accession>
<evidence type="ECO:0000256" key="1">
    <source>
        <dbReference type="SAM" id="MobiDB-lite"/>
    </source>
</evidence>
<reference evidence="2" key="1">
    <citation type="journal article" date="2011" name="J. Biol. Chem.">
        <title>Assembly Mechanism of FCT Region Type 1 Pili in Serotype M6 Streptococcus pyogenes.</title>
        <authorList>
            <person name="Nakata M."/>
            <person name="Kimura K.R."/>
            <person name="Sumitomo T."/>
            <person name="Wada S."/>
            <person name="Sugauchi A."/>
            <person name="Oiki E."/>
            <person name="Higashino M."/>
            <person name="Kreikemeyer B."/>
            <person name="Podbielski A."/>
            <person name="Okahashi N."/>
            <person name="Hamada S."/>
            <person name="Isoda R."/>
            <person name="Terao Y."/>
            <person name="Kawabata S."/>
        </authorList>
    </citation>
    <scope>NUCLEOTIDE SEQUENCE</scope>
    <source>
        <strain evidence="2">TW3558</strain>
    </source>
</reference>
<sequence>MSLRHQNKKGIRKEGWKSRPQSRWSDHCQLVAQKSVLKQAISKTVLAERGLFSCLDDYLERHALKVN</sequence>
<protein>
    <submittedName>
        <fullName evidence="2">Uncharacterized protein</fullName>
    </submittedName>
</protein>
<organism evidence="2">
    <name type="scientific">Streptococcus pyogenes</name>
    <dbReference type="NCBI Taxonomy" id="1314"/>
    <lineage>
        <taxon>Bacteria</taxon>
        <taxon>Bacillati</taxon>
        <taxon>Bacillota</taxon>
        <taxon>Bacilli</taxon>
        <taxon>Lactobacillales</taxon>
        <taxon>Streptococcaceae</taxon>
        <taxon>Streptococcus</taxon>
    </lineage>
</organism>
<name>G1UJU8_STRPY</name>
<dbReference type="AlphaFoldDB" id="G1UJU8"/>
<feature type="region of interest" description="Disordered" evidence="1">
    <location>
        <begin position="1"/>
        <end position="23"/>
    </location>
</feature>
<dbReference type="EMBL" id="AB669020">
    <property type="protein sequence ID" value="BAK69475.1"/>
    <property type="molecule type" value="Genomic_DNA"/>
</dbReference>
<proteinExistence type="predicted"/>
<feature type="compositionally biased region" description="Basic residues" evidence="1">
    <location>
        <begin position="1"/>
        <end position="11"/>
    </location>
</feature>
<evidence type="ECO:0000313" key="2">
    <source>
        <dbReference type="EMBL" id="BAK69475.1"/>
    </source>
</evidence>